<comment type="similarity">
    <text evidence="1">Belongs to the sigma-54 factor family.</text>
</comment>
<evidence type="ECO:0000256" key="3">
    <source>
        <dbReference type="ARBA" id="ARBA00022679"/>
    </source>
</evidence>
<evidence type="ECO:0000259" key="9">
    <source>
        <dbReference type="Pfam" id="PF04552"/>
    </source>
</evidence>
<organism evidence="11">
    <name type="scientific">mine drainage metagenome</name>
    <dbReference type="NCBI Taxonomy" id="410659"/>
    <lineage>
        <taxon>unclassified sequences</taxon>
        <taxon>metagenomes</taxon>
        <taxon>ecological metagenomes</taxon>
    </lineage>
</organism>
<dbReference type="Pfam" id="PF04963">
    <property type="entry name" value="Sigma54_CBD"/>
    <property type="match status" value="1"/>
</dbReference>
<keyword evidence="3" id="KW-0808">Transferase</keyword>
<dbReference type="GO" id="GO:0003677">
    <property type="term" value="F:DNA binding"/>
    <property type="evidence" value="ECO:0007669"/>
    <property type="project" value="UniProtKB-KW"/>
</dbReference>
<dbReference type="GO" id="GO:0006352">
    <property type="term" value="P:DNA-templated transcription initiation"/>
    <property type="evidence" value="ECO:0007669"/>
    <property type="project" value="InterPro"/>
</dbReference>
<dbReference type="GO" id="GO:0016779">
    <property type="term" value="F:nucleotidyltransferase activity"/>
    <property type="evidence" value="ECO:0007669"/>
    <property type="project" value="UniProtKB-KW"/>
</dbReference>
<keyword evidence="8" id="KW-0804">Transcription</keyword>
<dbReference type="AlphaFoldDB" id="E6QSF6"/>
<dbReference type="GO" id="GO:0001216">
    <property type="term" value="F:DNA-binding transcription activator activity"/>
    <property type="evidence" value="ECO:0007669"/>
    <property type="project" value="InterPro"/>
</dbReference>
<dbReference type="NCBIfam" id="TIGR02395">
    <property type="entry name" value="rpoN_sigma"/>
    <property type="match status" value="1"/>
</dbReference>
<evidence type="ECO:0000313" key="11">
    <source>
        <dbReference type="EMBL" id="CBI10178.1"/>
    </source>
</evidence>
<reference evidence="11" key="1">
    <citation type="submission" date="2009-10" db="EMBL/GenBank/DDBJ databases">
        <title>Diversity of trophic interactions inside an arsenic-rich microbial ecosystem.</title>
        <authorList>
            <person name="Bertin P.N."/>
            <person name="Heinrich-Salmeron A."/>
            <person name="Pelletier E."/>
            <person name="Goulhen-Chollet F."/>
            <person name="Arsene-Ploetze F."/>
            <person name="Gallien S."/>
            <person name="Calteau A."/>
            <person name="Vallenet D."/>
            <person name="Casiot C."/>
            <person name="Chane-Woon-Ming B."/>
            <person name="Giloteaux L."/>
            <person name="Barakat M."/>
            <person name="Bonnefoy V."/>
            <person name="Bruneel O."/>
            <person name="Chandler M."/>
            <person name="Cleiss J."/>
            <person name="Duran R."/>
            <person name="Elbaz-Poulichet F."/>
            <person name="Fonknechten N."/>
            <person name="Lauga B."/>
            <person name="Mornico D."/>
            <person name="Ortet P."/>
            <person name="Schaeffer C."/>
            <person name="Siguier P."/>
            <person name="Alexander Thil Smith A."/>
            <person name="Van Dorsselaer A."/>
            <person name="Weissenbach J."/>
            <person name="Medigue C."/>
            <person name="Le Paslier D."/>
        </authorList>
    </citation>
    <scope>NUCLEOTIDE SEQUENCE</scope>
</reference>
<dbReference type="PANTHER" id="PTHR32248:SF4">
    <property type="entry name" value="RNA POLYMERASE SIGMA-54 FACTOR"/>
    <property type="match status" value="1"/>
</dbReference>
<dbReference type="GO" id="GO:0000428">
    <property type="term" value="C:DNA-directed RNA polymerase complex"/>
    <property type="evidence" value="ECO:0007669"/>
    <property type="project" value="UniProtKB-KW"/>
</dbReference>
<dbReference type="GO" id="GO:0016987">
    <property type="term" value="F:sigma factor activity"/>
    <property type="evidence" value="ECO:0007669"/>
    <property type="project" value="UniProtKB-KW"/>
</dbReference>
<evidence type="ECO:0000256" key="1">
    <source>
        <dbReference type="ARBA" id="ARBA00008798"/>
    </source>
</evidence>
<protein>
    <submittedName>
        <fullName evidence="11">RNA polymerase, sigma 54 (Sigma N) factor</fullName>
    </submittedName>
</protein>
<accession>E6QSF6</accession>
<evidence type="ECO:0000256" key="8">
    <source>
        <dbReference type="ARBA" id="ARBA00023163"/>
    </source>
</evidence>
<evidence type="ECO:0000259" key="10">
    <source>
        <dbReference type="Pfam" id="PF04963"/>
    </source>
</evidence>
<keyword evidence="5" id="KW-0805">Transcription regulation</keyword>
<keyword evidence="6" id="KW-0731">Sigma factor</keyword>
<name>E6QSF6_9ZZZZ</name>
<dbReference type="PROSITE" id="PS00717">
    <property type="entry name" value="SIGMA54_1"/>
    <property type="match status" value="1"/>
</dbReference>
<gene>
    <name evidence="11" type="primary">rpoN</name>
    <name evidence="11" type="ORF">CARN7_0943</name>
</gene>
<evidence type="ECO:0000256" key="7">
    <source>
        <dbReference type="ARBA" id="ARBA00023125"/>
    </source>
</evidence>
<dbReference type="Gene3D" id="1.10.10.1330">
    <property type="entry name" value="RNA polymerase sigma-54 factor, core-binding domain"/>
    <property type="match status" value="1"/>
</dbReference>
<dbReference type="InterPro" id="IPR038709">
    <property type="entry name" value="RpoN_core-bd_sf"/>
</dbReference>
<evidence type="ECO:0000256" key="5">
    <source>
        <dbReference type="ARBA" id="ARBA00023015"/>
    </source>
</evidence>
<dbReference type="EMBL" id="CABR01000074">
    <property type="protein sequence ID" value="CBI10178.1"/>
    <property type="molecule type" value="Genomic_DNA"/>
</dbReference>
<feature type="domain" description="RNA polymerase sigma factor 54 DNA-binding" evidence="9">
    <location>
        <begin position="318"/>
        <end position="473"/>
    </location>
</feature>
<feature type="domain" description="RNA polymerase sigma factor 54 core-binding" evidence="10">
    <location>
        <begin position="117"/>
        <end position="303"/>
    </location>
</feature>
<dbReference type="Pfam" id="PF00309">
    <property type="entry name" value="Sigma54_AID"/>
    <property type="match status" value="1"/>
</dbReference>
<evidence type="ECO:0000256" key="2">
    <source>
        <dbReference type="ARBA" id="ARBA00022478"/>
    </source>
</evidence>
<dbReference type="PIRSF" id="PIRSF000774">
    <property type="entry name" value="RpoN"/>
    <property type="match status" value="1"/>
</dbReference>
<comment type="caution">
    <text evidence="11">The sequence shown here is derived from an EMBL/GenBank/DDBJ whole genome shotgun (WGS) entry which is preliminary data.</text>
</comment>
<keyword evidence="2" id="KW-0240">DNA-directed RNA polymerase</keyword>
<dbReference type="NCBIfam" id="NF004595">
    <property type="entry name" value="PRK05932.1-2"/>
    <property type="match status" value="1"/>
</dbReference>
<sequence>MKQGLQLKFSQQLTLTPQLQQAIRLLQLSTLELDQEIELIMQTNPLLERVEGMEGMGDMDHALAPEEGQEMSSPDTAQGDTDSAPVDLAELTWQEAPGFSSGDEDDTYEIQTPQPALSLREHLLWQIRLGALTGHDQQLVELLIDALDEHGYLTQNLEEILAMLPDDIDVDLTELHIALKHLQHLDPVGVGARTLTECLALQLSALPEGTPNMKLAQAIVAQELPALGTHDYAGIKRRQHCDDAAFRQAYELIMQLNPRPCTAFEPNDTRYIIPDVIVEKIKGAWVVKLNQQAIPRLRVNQMYAEILGRNKDSDHQNLSGQMQEAKWFIKNLAQRFDTILRVSQCIVDRQGLFLEHGEVAMRPLVLREIADVVELHESTVSRTTTQKFIMTPRGIFELKYFFGSHVNTEVGGACSATAIRALIKQMINAENQKKPLSDGQMAEILAQQGIVVARRTIAKYREALQIPPANQRKAL</sequence>
<evidence type="ECO:0000256" key="6">
    <source>
        <dbReference type="ARBA" id="ARBA00023082"/>
    </source>
</evidence>
<dbReference type="InterPro" id="IPR000394">
    <property type="entry name" value="RNA_pol_sigma_54"/>
</dbReference>
<dbReference type="Pfam" id="PF04552">
    <property type="entry name" value="Sigma54_DBD"/>
    <property type="match status" value="1"/>
</dbReference>
<proteinExistence type="inferred from homology"/>
<dbReference type="PROSITE" id="PS50044">
    <property type="entry name" value="SIGMA54_3"/>
    <property type="match status" value="1"/>
</dbReference>
<dbReference type="PRINTS" id="PR00045">
    <property type="entry name" value="SIGMA54FCT"/>
</dbReference>
<keyword evidence="7" id="KW-0238">DNA-binding</keyword>
<dbReference type="PANTHER" id="PTHR32248">
    <property type="entry name" value="RNA POLYMERASE SIGMA-54 FACTOR"/>
    <property type="match status" value="1"/>
</dbReference>
<evidence type="ECO:0000256" key="4">
    <source>
        <dbReference type="ARBA" id="ARBA00022695"/>
    </source>
</evidence>
<dbReference type="InterPro" id="IPR007046">
    <property type="entry name" value="RNA_pol_sigma_54_core-bd"/>
</dbReference>
<keyword evidence="4" id="KW-0548">Nucleotidyltransferase</keyword>
<dbReference type="NCBIfam" id="NF004598">
    <property type="entry name" value="PRK05932.1-5"/>
    <property type="match status" value="1"/>
</dbReference>
<dbReference type="InterPro" id="IPR007634">
    <property type="entry name" value="RNA_pol_sigma_54_DNA-bd"/>
</dbReference>
<dbReference type="Gene3D" id="1.10.10.60">
    <property type="entry name" value="Homeodomain-like"/>
    <property type="match status" value="1"/>
</dbReference>
<dbReference type="NCBIfam" id="NF009118">
    <property type="entry name" value="PRK12469.1"/>
    <property type="match status" value="1"/>
</dbReference>
<dbReference type="PROSITE" id="PS00718">
    <property type="entry name" value="SIGMA54_2"/>
    <property type="match status" value="1"/>
</dbReference>